<dbReference type="STRING" id="45067.Llan_2282"/>
<evidence type="ECO:0000256" key="2">
    <source>
        <dbReference type="ARBA" id="ARBA00022964"/>
    </source>
</evidence>
<comment type="caution">
    <text evidence="5">The sequence shown here is derived from an EMBL/GenBank/DDBJ whole genome shotgun (WGS) entry which is preliminary data.</text>
</comment>
<dbReference type="Proteomes" id="UP000054869">
    <property type="component" value="Unassembled WGS sequence"/>
</dbReference>
<dbReference type="PANTHER" id="PTHR46332">
    <property type="entry name" value="ASPARTATE BETA-HYDROXYLASE DOMAIN-CONTAINING PROTEIN 2"/>
    <property type="match status" value="1"/>
</dbReference>
<dbReference type="RefSeq" id="WP_028372398.1">
    <property type="nucleotide sequence ID" value="NZ_CAAAJD010000040.1"/>
</dbReference>
<evidence type="ECO:0000256" key="3">
    <source>
        <dbReference type="ARBA" id="ARBA00023002"/>
    </source>
</evidence>
<dbReference type="PATRIC" id="fig|45067.4.peg.2393"/>
<comment type="similarity">
    <text evidence="1">Belongs to the aspartyl/asparaginyl beta-hydroxylase family.</text>
</comment>
<evidence type="ECO:0000259" key="4">
    <source>
        <dbReference type="Pfam" id="PF05118"/>
    </source>
</evidence>
<dbReference type="SUPFAM" id="SSF51197">
    <property type="entry name" value="Clavaminate synthase-like"/>
    <property type="match status" value="1"/>
</dbReference>
<evidence type="ECO:0000313" key="5">
    <source>
        <dbReference type="EMBL" id="KTD18679.1"/>
    </source>
</evidence>
<dbReference type="InterPro" id="IPR051821">
    <property type="entry name" value="Asp/Asn_beta-hydroxylase"/>
</dbReference>
<name>A0A0W0VEY6_9GAMM</name>
<feature type="domain" description="Aspartyl/asparaginy/proline hydroxylase" evidence="4">
    <location>
        <begin position="42"/>
        <end position="198"/>
    </location>
</feature>
<dbReference type="OrthoDB" id="21665at2"/>
<gene>
    <name evidence="5" type="ORF">Llan_2282</name>
</gene>
<dbReference type="InterPro" id="IPR027443">
    <property type="entry name" value="IPNS-like_sf"/>
</dbReference>
<dbReference type="InterPro" id="IPR007803">
    <property type="entry name" value="Asp/Arg/Pro-Hydrxlase"/>
</dbReference>
<organism evidence="5 6">
    <name type="scientific">Legionella lansingensis</name>
    <dbReference type="NCBI Taxonomy" id="45067"/>
    <lineage>
        <taxon>Bacteria</taxon>
        <taxon>Pseudomonadati</taxon>
        <taxon>Pseudomonadota</taxon>
        <taxon>Gammaproteobacteria</taxon>
        <taxon>Legionellales</taxon>
        <taxon>Legionellaceae</taxon>
        <taxon>Legionella</taxon>
    </lineage>
</organism>
<proteinExistence type="inferred from homology"/>
<keyword evidence="2 5" id="KW-0223">Dioxygenase</keyword>
<evidence type="ECO:0000256" key="1">
    <source>
        <dbReference type="ARBA" id="ARBA00007730"/>
    </source>
</evidence>
<keyword evidence="3" id="KW-0560">Oxidoreductase</keyword>
<dbReference type="EMBL" id="LNYI01000057">
    <property type="protein sequence ID" value="KTD18679.1"/>
    <property type="molecule type" value="Genomic_DNA"/>
</dbReference>
<evidence type="ECO:0000313" key="6">
    <source>
        <dbReference type="Proteomes" id="UP000054869"/>
    </source>
</evidence>
<dbReference type="AlphaFoldDB" id="A0A0W0VEY6"/>
<dbReference type="GO" id="GO:0051213">
    <property type="term" value="F:dioxygenase activity"/>
    <property type="evidence" value="ECO:0007669"/>
    <property type="project" value="UniProtKB-KW"/>
</dbReference>
<dbReference type="Gene3D" id="2.60.120.330">
    <property type="entry name" value="B-lactam Antibiotic, Isopenicillin N Synthase, Chain"/>
    <property type="match status" value="1"/>
</dbReference>
<dbReference type="eggNOG" id="COG3555">
    <property type="taxonomic scope" value="Bacteria"/>
</dbReference>
<protein>
    <submittedName>
        <fullName evidence="5">Peptide aspartate b-dioxygenase</fullName>
    </submittedName>
</protein>
<dbReference type="Pfam" id="PF05118">
    <property type="entry name" value="Asp_Arg_Hydrox"/>
    <property type="match status" value="1"/>
</dbReference>
<keyword evidence="6" id="KW-1185">Reference proteome</keyword>
<sequence>MVDYHYFKSKLNRFYAKYVGYDQRQTFFDIDQTFPALNTITQHFLDIKSEFENVMMSKQQLPRYHDVDPGEEAISNTTAKNWNVFMLYLLGYQLQEARNLCPKLCGLLEDIPHLTQAFFSILEPGKSIPLHEGPYIGYLRYHLGIHIPKDNPPEIIVNNQPYTWREGEAVLFDDSWPHEVRNLSSDYRAVLIIDVLRPMPFLPKLVNKFVTNVIGRYFYGRKVIKRAAQYGGEIKPLIL</sequence>
<dbReference type="PANTHER" id="PTHR46332:SF5">
    <property type="entry name" value="ASPARTATE BETA-HYDROXYLASE DOMAIN CONTAINING 2"/>
    <property type="match status" value="1"/>
</dbReference>
<accession>A0A0W0VEY6</accession>
<reference evidence="5 6" key="1">
    <citation type="submission" date="2015-11" db="EMBL/GenBank/DDBJ databases">
        <title>Genomic analysis of 38 Legionella species identifies large and diverse effector repertoires.</title>
        <authorList>
            <person name="Burstein D."/>
            <person name="Amaro F."/>
            <person name="Zusman T."/>
            <person name="Lifshitz Z."/>
            <person name="Cohen O."/>
            <person name="Gilbert J.A."/>
            <person name="Pupko T."/>
            <person name="Shuman H.A."/>
            <person name="Segal G."/>
        </authorList>
    </citation>
    <scope>NUCLEOTIDE SEQUENCE [LARGE SCALE GENOMIC DNA]</scope>
    <source>
        <strain evidence="5 6">ATCC 49751</strain>
    </source>
</reference>